<dbReference type="AlphaFoldDB" id="A0A0N8WFS7"/>
<comment type="caution">
    <text evidence="1">The sequence shown here is derived from an EMBL/GenBank/DDBJ whole genome shotgun (WGS) entry which is preliminary data.</text>
</comment>
<protein>
    <recommendedName>
        <fullName evidence="3">Outer membrane protein beta-barrel domain-containing protein</fullName>
    </recommendedName>
</protein>
<reference evidence="1 2" key="1">
    <citation type="submission" date="2015-04" db="EMBL/GenBank/DDBJ databases">
        <title>Complete genome of flavobacterium.</title>
        <authorList>
            <person name="Kwon Y.M."/>
            <person name="Kim S.-J."/>
        </authorList>
    </citation>
    <scope>NUCLEOTIDE SEQUENCE [LARGE SCALE GENOMIC DNA]</scope>
    <source>
        <strain evidence="1 2">DK169</strain>
    </source>
</reference>
<dbReference type="Proteomes" id="UP000050827">
    <property type="component" value="Unassembled WGS sequence"/>
</dbReference>
<keyword evidence="2" id="KW-1185">Reference proteome</keyword>
<evidence type="ECO:0008006" key="3">
    <source>
        <dbReference type="Google" id="ProtNLM"/>
    </source>
</evidence>
<accession>A0A0N8WFS7</accession>
<organism evidence="1 2">
    <name type="scientific">Flagellimonas eckloniae</name>
    <dbReference type="NCBI Taxonomy" id="346185"/>
    <lineage>
        <taxon>Bacteria</taxon>
        <taxon>Pseudomonadati</taxon>
        <taxon>Bacteroidota</taxon>
        <taxon>Flavobacteriia</taxon>
        <taxon>Flavobacteriales</taxon>
        <taxon>Flavobacteriaceae</taxon>
        <taxon>Flagellimonas</taxon>
    </lineage>
</organism>
<evidence type="ECO:0000313" key="1">
    <source>
        <dbReference type="EMBL" id="KQC29531.1"/>
    </source>
</evidence>
<name>A0A0N8WFS7_9FLAO</name>
<dbReference type="EMBL" id="LCTZ01000002">
    <property type="protein sequence ID" value="KQC29531.1"/>
    <property type="molecule type" value="Genomic_DNA"/>
</dbReference>
<dbReference type="RefSeq" id="WP_055393407.1">
    <property type="nucleotide sequence ID" value="NZ_LCTZ01000002.1"/>
</dbReference>
<gene>
    <name evidence="1" type="ORF">AAY42_06225</name>
</gene>
<proteinExistence type="predicted"/>
<dbReference type="OrthoDB" id="1427586at2"/>
<sequence>MNKYCFALLCLWCGKSPAQNLSDSENSLSTLGFFDRTEFRAGYYGNYYWNPGLTVGAEYLLTEKVRVKAKKRRKKIIIKQWLLNGTFGVSWDPRTELGVFTNYGILWRRTNTKGKQINIQFNPLGIYRAFLPETYEVSGDEVDKVFLPGRNYYAPSLSFGFGKWRKGRKLTGRYLNVTYMLRTPYNTGSLPSIAIEYGFRFNLKKKKKYANDNQ</sequence>
<evidence type="ECO:0000313" key="2">
    <source>
        <dbReference type="Proteomes" id="UP000050827"/>
    </source>
</evidence>